<dbReference type="SUPFAM" id="SSF111331">
    <property type="entry name" value="NAD kinase/diacylglycerol kinase-like"/>
    <property type="match status" value="1"/>
</dbReference>
<dbReference type="Gene3D" id="3.40.50.10330">
    <property type="entry name" value="Probable inorganic polyphosphate/atp-NAD kinase, domain 1"/>
    <property type="match status" value="1"/>
</dbReference>
<dbReference type="InterPro" id="IPR001206">
    <property type="entry name" value="Diacylglycerol_kinase_cat_dom"/>
</dbReference>
<evidence type="ECO:0000256" key="2">
    <source>
        <dbReference type="ARBA" id="ARBA00022741"/>
    </source>
</evidence>
<evidence type="ECO:0000313" key="6">
    <source>
        <dbReference type="EMBL" id="VIP03855.1"/>
    </source>
</evidence>
<evidence type="ECO:0000256" key="1">
    <source>
        <dbReference type="ARBA" id="ARBA00022679"/>
    </source>
</evidence>
<evidence type="ECO:0000256" key="4">
    <source>
        <dbReference type="ARBA" id="ARBA00022840"/>
    </source>
</evidence>
<dbReference type="InterPro" id="IPR045540">
    <property type="entry name" value="YegS/DAGK_C"/>
</dbReference>
<dbReference type="InterPro" id="IPR050187">
    <property type="entry name" value="Lipid_Phosphate_FormReg"/>
</dbReference>
<dbReference type="PANTHER" id="PTHR12358">
    <property type="entry name" value="SPHINGOSINE KINASE"/>
    <property type="match status" value="1"/>
</dbReference>
<keyword evidence="3 6" id="KW-0418">Kinase</keyword>
<dbReference type="RefSeq" id="WP_162659006.1">
    <property type="nucleotide sequence ID" value="NZ_LR593887.1"/>
</dbReference>
<dbReference type="InterPro" id="IPR017438">
    <property type="entry name" value="ATP-NAD_kinase_N"/>
</dbReference>
<keyword evidence="7" id="KW-1185">Reference proteome</keyword>
<protein>
    <recommendedName>
        <fullName evidence="5">DAGKc domain-containing protein</fullName>
    </recommendedName>
</protein>
<dbReference type="GO" id="GO:0005886">
    <property type="term" value="C:plasma membrane"/>
    <property type="evidence" value="ECO:0007669"/>
    <property type="project" value="TreeGrafter"/>
</dbReference>
<dbReference type="EMBL" id="LR593887">
    <property type="protein sequence ID" value="VTS05077.1"/>
    <property type="molecule type" value="Genomic_DNA"/>
</dbReference>
<dbReference type="InParanoid" id="A0A6C2YSA0"/>
<dbReference type="GO" id="GO:0004143">
    <property type="term" value="F:ATP-dependent diacylglycerol kinase activity"/>
    <property type="evidence" value="ECO:0007669"/>
    <property type="project" value="TreeGrafter"/>
</dbReference>
<accession>A0A6C2YSA0</accession>
<proteinExistence type="predicted"/>
<dbReference type="FunCoup" id="A0A6C2YSA0">
    <property type="interactions" value="331"/>
</dbReference>
<dbReference type="GO" id="GO:0005524">
    <property type="term" value="F:ATP binding"/>
    <property type="evidence" value="ECO:0007669"/>
    <property type="project" value="UniProtKB-KW"/>
</dbReference>
<dbReference type="Proteomes" id="UP000464378">
    <property type="component" value="Chromosome"/>
</dbReference>
<dbReference type="SMART" id="SM00046">
    <property type="entry name" value="DAGKc"/>
    <property type="match status" value="1"/>
</dbReference>
<keyword evidence="2" id="KW-0547">Nucleotide-binding</keyword>
<evidence type="ECO:0000259" key="5">
    <source>
        <dbReference type="PROSITE" id="PS50146"/>
    </source>
</evidence>
<dbReference type="Pfam" id="PF00781">
    <property type="entry name" value="DAGK_cat"/>
    <property type="match status" value="1"/>
</dbReference>
<organism evidence="6">
    <name type="scientific">Tuwongella immobilis</name>
    <dbReference type="NCBI Taxonomy" id="692036"/>
    <lineage>
        <taxon>Bacteria</taxon>
        <taxon>Pseudomonadati</taxon>
        <taxon>Planctomycetota</taxon>
        <taxon>Planctomycetia</taxon>
        <taxon>Gemmatales</taxon>
        <taxon>Gemmataceae</taxon>
        <taxon>Tuwongella</taxon>
    </lineage>
</organism>
<dbReference type="KEGG" id="tim:GMBLW1_01050"/>
<keyword evidence="1" id="KW-0808">Transferase</keyword>
<feature type="domain" description="DAGKc" evidence="5">
    <location>
        <begin position="1"/>
        <end position="139"/>
    </location>
</feature>
<dbReference type="Pfam" id="PF19279">
    <property type="entry name" value="YegS_C"/>
    <property type="match status" value="1"/>
</dbReference>
<dbReference type="Gene3D" id="2.60.200.40">
    <property type="match status" value="1"/>
</dbReference>
<keyword evidence="4" id="KW-0067">ATP-binding</keyword>
<dbReference type="AlphaFoldDB" id="A0A6C2YSA0"/>
<gene>
    <name evidence="6" type="ORF">GMBLW1_01050</name>
</gene>
<evidence type="ECO:0000313" key="7">
    <source>
        <dbReference type="Proteomes" id="UP000464378"/>
    </source>
</evidence>
<dbReference type="EMBL" id="LR586016">
    <property type="protein sequence ID" value="VIP03855.1"/>
    <property type="molecule type" value="Genomic_DNA"/>
</dbReference>
<evidence type="ECO:0000256" key="3">
    <source>
        <dbReference type="ARBA" id="ARBA00022777"/>
    </source>
</evidence>
<dbReference type="PANTHER" id="PTHR12358:SF106">
    <property type="entry name" value="LIPID KINASE YEGS"/>
    <property type="match status" value="1"/>
</dbReference>
<sequence>MSSRACVIYNPVAGRGHAARVVESAVRESPDPITLMPTTHPGHAEELAADAVLQGFTRIIAAGGDGTVHEVANGMLRVMPHEAALSVWPLGSGNDYAFATGLLTGWKPEYRYLPRRTELVDVGRITGGRKLRYFVNGMGLGFNAAVTLESRKISFLRGMALYGTAIMRAMIWHWVAPMMRIAFDATIVESPTFGLTINVGQREGAFPLTPKASLTDGLFDCIHTNRLSRIGLMRLSGAMTTGNIPQPHPHVTTHRCQSVEIQASVPVRVHLDGEFFCQPEEGITNLRVETLPGHLRVERFDPPAIG</sequence>
<reference evidence="6" key="1">
    <citation type="submission" date="2019-04" db="EMBL/GenBank/DDBJ databases">
        <authorList>
            <consortium name="Science for Life Laboratories"/>
        </authorList>
    </citation>
    <scope>NUCLEOTIDE SEQUENCE</scope>
    <source>
        <strain evidence="6">MBLW1</strain>
    </source>
</reference>
<dbReference type="PROSITE" id="PS50146">
    <property type="entry name" value="DAGK"/>
    <property type="match status" value="1"/>
</dbReference>
<name>A0A6C2YSA0_9BACT</name>
<dbReference type="InterPro" id="IPR016064">
    <property type="entry name" value="NAD/diacylglycerol_kinase_sf"/>
</dbReference>